<protein>
    <submittedName>
        <fullName evidence="1">Uncharacterized protein</fullName>
    </submittedName>
</protein>
<dbReference type="Proteomes" id="UP000003167">
    <property type="component" value="Unassembled WGS sequence"/>
</dbReference>
<dbReference type="HOGENOM" id="CLU_3237689_0_0_10"/>
<sequence>MRTHVGTHGSCVRSNQSCIYAFIPLEWTHEPCVPATYMGHIDA</sequence>
<reference evidence="1 2" key="1">
    <citation type="submission" date="2011-12" db="EMBL/GenBank/DDBJ databases">
        <title>The Genome Sequence of Prevotella maculosa OT 289.</title>
        <authorList>
            <consortium name="The Broad Institute Genome Sequencing Platform"/>
            <person name="Earl A."/>
            <person name="Ward D."/>
            <person name="Feldgarden M."/>
            <person name="Gevers D."/>
            <person name="Izard J."/>
            <person name="Blanton J.M."/>
            <person name="Mathney J."/>
            <person name="Tanner A.C."/>
            <person name="Dewhirst F.E."/>
            <person name="Young S.K."/>
            <person name="Zeng Q."/>
            <person name="Gargeya S."/>
            <person name="Fitzgerald M."/>
            <person name="Haas B."/>
            <person name="Abouelleil A."/>
            <person name="Alvarado L."/>
            <person name="Arachchi H.M."/>
            <person name="Berlin A."/>
            <person name="Chapman S.B."/>
            <person name="Gearin G."/>
            <person name="Goldberg J."/>
            <person name="Griggs A."/>
            <person name="Gujja S."/>
            <person name="Hansen M."/>
            <person name="Heiman D."/>
            <person name="Howarth C."/>
            <person name="Larimer J."/>
            <person name="Lui A."/>
            <person name="MacDonald P.J.P."/>
            <person name="McCowen C."/>
            <person name="Montmayeur A."/>
            <person name="Murphy C."/>
            <person name="Neiman D."/>
            <person name="Pearson M."/>
            <person name="Priest M."/>
            <person name="Roberts A."/>
            <person name="Saif S."/>
            <person name="Shea T."/>
            <person name="Sisk P."/>
            <person name="Stolte C."/>
            <person name="Sykes S."/>
            <person name="Wortman J."/>
            <person name="Nusbaum C."/>
            <person name="Birren B."/>
        </authorList>
    </citation>
    <scope>NUCLEOTIDE SEQUENCE [LARGE SCALE GENOMIC DNA]</scope>
    <source>
        <strain evidence="1 2">OT 289</strain>
    </source>
</reference>
<dbReference type="AlphaFoldDB" id="H1HKF8"/>
<dbReference type="EMBL" id="AGEK01000016">
    <property type="protein sequence ID" value="EHO73059.1"/>
    <property type="molecule type" value="Genomic_DNA"/>
</dbReference>
<evidence type="ECO:0000313" key="1">
    <source>
        <dbReference type="EMBL" id="EHO73059.1"/>
    </source>
</evidence>
<organism evidence="1 2">
    <name type="scientific">Segatella maculosa OT 289</name>
    <dbReference type="NCBI Taxonomy" id="999422"/>
    <lineage>
        <taxon>Bacteria</taxon>
        <taxon>Pseudomonadati</taxon>
        <taxon>Bacteroidota</taxon>
        <taxon>Bacteroidia</taxon>
        <taxon>Bacteroidales</taxon>
        <taxon>Prevotellaceae</taxon>
        <taxon>Segatella</taxon>
    </lineage>
</organism>
<comment type="caution">
    <text evidence="1">The sequence shown here is derived from an EMBL/GenBank/DDBJ whole genome shotgun (WGS) entry which is preliminary data.</text>
</comment>
<name>H1HKF8_9BACT</name>
<evidence type="ECO:0000313" key="2">
    <source>
        <dbReference type="Proteomes" id="UP000003167"/>
    </source>
</evidence>
<gene>
    <name evidence="1" type="ORF">HMPREF9944_00652</name>
</gene>
<accession>H1HKF8</accession>
<keyword evidence="2" id="KW-1185">Reference proteome</keyword>
<proteinExistence type="predicted"/>